<proteinExistence type="predicted"/>
<dbReference type="Proteomes" id="UP000703295">
    <property type="component" value="Unassembled WGS sequence"/>
</dbReference>
<organism evidence="1 2">
    <name type="scientific">Bacteroides mediterraneensis</name>
    <dbReference type="NCBI Taxonomy" id="1841856"/>
    <lineage>
        <taxon>Bacteria</taxon>
        <taxon>Pseudomonadati</taxon>
        <taxon>Bacteroidota</taxon>
        <taxon>Bacteroidia</taxon>
        <taxon>Bacteroidales</taxon>
        <taxon>Bacteroidaceae</taxon>
        <taxon>Bacteroides</taxon>
    </lineage>
</organism>
<dbReference type="EMBL" id="JACJJW010000013">
    <property type="protein sequence ID" value="MBM6758330.1"/>
    <property type="molecule type" value="Genomic_DNA"/>
</dbReference>
<dbReference type="SUPFAM" id="SSF52777">
    <property type="entry name" value="CoA-dependent acyltransferases"/>
    <property type="match status" value="1"/>
</dbReference>
<accession>A0ABS2EUH2</accession>
<evidence type="ECO:0000313" key="1">
    <source>
        <dbReference type="EMBL" id="MBM6758330.1"/>
    </source>
</evidence>
<gene>
    <name evidence="1" type="ORF">H6A31_06485</name>
</gene>
<keyword evidence="2" id="KW-1185">Reference proteome</keyword>
<dbReference type="SMART" id="SM01059">
    <property type="entry name" value="CAT"/>
    <property type="match status" value="1"/>
</dbReference>
<dbReference type="InterPro" id="IPR023213">
    <property type="entry name" value="CAT-like_dom_sf"/>
</dbReference>
<dbReference type="PANTHER" id="PTHR38474">
    <property type="entry name" value="SLR0299 PROTEIN"/>
    <property type="match status" value="1"/>
</dbReference>
<dbReference type="RefSeq" id="WP_204475526.1">
    <property type="nucleotide sequence ID" value="NZ_JACJJW010000013.1"/>
</dbReference>
<evidence type="ECO:0000313" key="2">
    <source>
        <dbReference type="Proteomes" id="UP000703295"/>
    </source>
</evidence>
<sequence length="216" mass="25037">MKHLIDIDTWERKDNYLFFRDFHNSWIAITSEVDCTEAYAEAKAKGHSFFLYYLYAVLRAANEIKEFRYRWDKDGQVVYHDMVDITTPIAVPGKTFYTVRIPWQSDFKAFYEEARRIITSIPEDGDPYGTDKEIATQGDFDVILLSATPKLYFTSVSYTQYAPGHPLDYPLMNAGKAVKREGRLVMPIALTVSHAFVDGAHISQFFEKVAQYLKER</sequence>
<comment type="caution">
    <text evidence="1">The sequence shown here is derived from an EMBL/GenBank/DDBJ whole genome shotgun (WGS) entry which is preliminary data.</text>
</comment>
<dbReference type="PIRSF" id="PIRSF000440">
    <property type="entry name" value="CAT"/>
    <property type="match status" value="1"/>
</dbReference>
<protein>
    <submittedName>
        <fullName evidence="1">Chloramphenicol acetyltransferase</fullName>
    </submittedName>
</protein>
<dbReference type="InterPro" id="IPR001707">
    <property type="entry name" value="Cmp_AcTrfase"/>
</dbReference>
<dbReference type="Gene3D" id="3.30.559.10">
    <property type="entry name" value="Chloramphenicol acetyltransferase-like domain"/>
    <property type="match status" value="1"/>
</dbReference>
<reference evidence="1 2" key="1">
    <citation type="journal article" date="2021" name="Sci. Rep.">
        <title>The distribution of antibiotic resistance genes in chicken gut microbiota commensals.</title>
        <authorList>
            <person name="Juricova H."/>
            <person name="Matiasovicova J."/>
            <person name="Kubasova T."/>
            <person name="Cejkova D."/>
            <person name="Rychlik I."/>
        </authorList>
    </citation>
    <scope>NUCLEOTIDE SEQUENCE [LARGE SCALE GENOMIC DNA]</scope>
    <source>
        <strain evidence="1 2">An801</strain>
    </source>
</reference>
<dbReference type="PANTHER" id="PTHR38474:SF1">
    <property type="entry name" value="SLR0299 PROTEIN"/>
    <property type="match status" value="1"/>
</dbReference>
<name>A0ABS2EUH2_9BACE</name>
<dbReference type="Pfam" id="PF00302">
    <property type="entry name" value="CAT"/>
    <property type="match status" value="1"/>
</dbReference>